<feature type="coiled-coil region" evidence="1">
    <location>
        <begin position="779"/>
        <end position="872"/>
    </location>
</feature>
<proteinExistence type="predicted"/>
<feature type="coiled-coil region" evidence="1">
    <location>
        <begin position="638"/>
        <end position="736"/>
    </location>
</feature>
<feature type="coiled-coil region" evidence="1">
    <location>
        <begin position="1045"/>
        <end position="1072"/>
    </location>
</feature>
<evidence type="ECO:0000256" key="1">
    <source>
        <dbReference type="SAM" id="Coils"/>
    </source>
</evidence>
<dbReference type="Proteomes" id="UP000004757">
    <property type="component" value="Unassembled WGS sequence"/>
</dbReference>
<feature type="coiled-coil region" evidence="1">
    <location>
        <begin position="562"/>
        <end position="610"/>
    </location>
</feature>
<evidence type="ECO:0000313" key="2">
    <source>
        <dbReference type="EMBL" id="EFF41209.1"/>
    </source>
</evidence>
<name>D4XWK1_9BACT</name>
<feature type="coiled-coil region" evidence="1">
    <location>
        <begin position="171"/>
        <end position="212"/>
    </location>
</feature>
<keyword evidence="1" id="KW-0175">Coiled coil</keyword>
<comment type="caution">
    <text evidence="2">The sequence shown here is derived from an EMBL/GenBank/DDBJ whole genome shotgun (WGS) entry which is preliminary data.</text>
</comment>
<feature type="coiled-coil region" evidence="1">
    <location>
        <begin position="324"/>
        <end position="424"/>
    </location>
</feature>
<dbReference type="STRING" id="747682.MALL_0429"/>
<gene>
    <name evidence="2" type="ORF">MALL_0429</name>
</gene>
<feature type="coiled-coil region" evidence="1">
    <location>
        <begin position="1111"/>
        <end position="1220"/>
    </location>
</feature>
<feature type="coiled-coil region" evidence="1">
    <location>
        <begin position="1425"/>
        <end position="1466"/>
    </location>
</feature>
<dbReference type="RefSeq" id="WP_005683829.1">
    <property type="nucleotide sequence ID" value="NZ_ADNC01000027.1"/>
</dbReference>
<organism evidence="2 3">
    <name type="scientific">Mycoplasmopsis alligatoris A21JP2</name>
    <dbReference type="NCBI Taxonomy" id="747682"/>
    <lineage>
        <taxon>Bacteria</taxon>
        <taxon>Bacillati</taxon>
        <taxon>Mycoplasmatota</taxon>
        <taxon>Mycoplasmoidales</taxon>
        <taxon>Metamycoplasmataceae</taxon>
        <taxon>Mycoplasmopsis</taxon>
    </lineage>
</organism>
<reference evidence="2 3" key="1">
    <citation type="submission" date="2010-03" db="EMBL/GenBank/DDBJ databases">
        <authorList>
            <person name="Glass J.I."/>
            <person name="Benders G.A."/>
            <person name="Durkin A.S."/>
            <person name="Farmerie W.G."/>
            <person name="Hlavinka K."/>
            <person name="Hostetler J."/>
            <person name="Jackson J."/>
            <person name="May M.A."/>
            <person name="Miller R.H."/>
            <person name="Paralanov V."/>
            <person name="Radune D."/>
            <person name="Szczypinski B."/>
            <person name="Brown D.R."/>
        </authorList>
    </citation>
    <scope>NUCLEOTIDE SEQUENCE [LARGE SCALE GENOMIC DNA]</scope>
    <source>
        <strain evidence="2 3">A21JP2</strain>
    </source>
</reference>
<accession>D4XWK1</accession>
<protein>
    <submittedName>
        <fullName evidence="2">M protein repeat protein</fullName>
    </submittedName>
</protein>
<sequence>MDETRTAEKYKSPTLEALSKGLKNMQDRKAIIDQTEILNETIAKAKKLDSELAINAEFNNLKIALKEKIDQTNSEKTTDTANLEILKELNTTLEALIQSTTKSKESLEHAQEAVRVKITGKVSEVSTFLESISKTHPDYNSIKNELEEIASSWNNEKADKSKTSGQLTTKLADVEAKFAKAKENKTNLDKELKTLKQKLDEKIKEVTQFNSNINANTDYKTIKDTLIASINTATKIKENNDESKVNIQKALETLTTSHNEQKALYETTKGKIDAEKLKITNKLAEVEEFLNEIGGQDKYKVLELIIKTLKSQASTDSNNDLLPLTDLEKSFTNLSDALNAVKDRKTIIDNITLLEEKLSEATQLTESMKENSDFSEAAETLKQKVESTRNSINDADSNKLNELKIDLENSINTAKQAKLAKENEHEAIRTQINQKVTEISTFIKEEWASYKDFAAIKSDLDNIVKSWETAKVDKTKTKSQLEVLLQEFIQKLEQSRTNKLNKDKEVSSARNKLTVEIAKVQELSNGINTNPDYQTVKQKLVEVLGASNAIKDDKTKTIEEINAGLEALKQSHNTQKQALEAAKQAINSEKEKLVAELEKVNNFITTLENNEKYNTLKDVLNNAKTKPTADSKDETKSKEELIASLQAITSALNDAKESKNQVDEKLTLNEQITLVEKMITSLESNDDYLTNKQKLQAKLDSVKEEKDKPSISSENLKKLSNELKEALQTSKSEKAATDALLTTARGNLDNKITEANSTLTSLLTNTDYAVAKSKLTSAIDEAKATKENNSKSKAELETALQTLTNKIKEATDAKTEKDRLIAEEKAKIDKKIQESKDKLTEFNANPDYATLKKELKQANSKAKEDKDVANTSVTKLTEILSTLDTKLKDVTSQLNDKKQAITSSLNTLKASIEVAQGVLDNLKTNNDYAATKQKLEQEIAKAKVGTDTMSKDELDKLNAALASKTESYKAEKTVIDKKLKQAKSSLDEEIKKVDSLNTTINANTDFAVIKSSLSDLKTTATQFKDNSSKTEQELKTETQRVKDELQKQQGLLDAAKELIKQQQKLINNKLEEVEPLLSQLGNEDKYTSIKQKLQTAKDNATNNIDVDTKTKEELKTLLSELNSAYTTAKNEKVKVDERLNLEAKIKEADDLVQLLSTNNDYSAEKTKLTNVLNPIKTSKDDTTKSLEELKEFANQLNNAIANAKGEKDKVDKLLQAAKDKITAKIEESNKIVTSLQANTDFTTLKDALVKANDKAKEDSHIPSKTQVDLKAILDTLTSEMEKAIEGKAKAEKLISDEKQKIDTKLSEVTNFLKEFNQNPDYTDLKTELNNAHSTADTSKKTPNLPVSKLTEILNKLESKFNELKPQLTNKKQDVQNSLSTLNASISTARQFDDSLNSNTSYISTKQKLVEPLKNAKENNNDSTTKAKLDDLKSKLDAEVQRLKTEKAVIDKEIQELRDKITEVNEKSKNFWINKVDKKVSKHLYTDFKQLMVDRFNRTNTKLSNQSLSVDSLKELFQTINDAYNKDMNKYAEITPETLKEAEKIEEIIINEYYSKKSEFKTSDKVKMFHNKLSSLYEKMFNTILKNKNLYISLKSKYINKAKNRPSNGQINDFTTVKNLFNDLYVVDNNKKIFIADLFIKETFDVPNEILLRFTFYFNLTTYNNSGSEKTSIILITKGFDYAYKIMEGYTINYSDHPLFIEAN</sequence>
<dbReference type="EMBL" id="ADNC01000027">
    <property type="protein sequence ID" value="EFF41209.1"/>
    <property type="molecule type" value="Genomic_DNA"/>
</dbReference>
<evidence type="ECO:0000313" key="3">
    <source>
        <dbReference type="Proteomes" id="UP000004757"/>
    </source>
</evidence>
<keyword evidence="3" id="KW-1185">Reference proteome</keyword>